<proteinExistence type="predicted"/>
<dbReference type="EMBL" id="HG992979">
    <property type="protein sequence ID" value="CAE7028427.1"/>
    <property type="molecule type" value="Genomic_DNA"/>
</dbReference>
<sequence length="90" mass="10008">MQINAPLILLIVGVCEAQSRCHTYDTSGVCNNHPIIRQCTYSAPWCPGGSYLSESSLIDEPHTAITAGKKRRYCIINSDCITRSTCCWRD</sequence>
<evidence type="ECO:0000313" key="1">
    <source>
        <dbReference type="EMBL" id="CAE7028427.1"/>
    </source>
</evidence>
<dbReference type="AlphaFoldDB" id="A0A6S6VZH5"/>
<protein>
    <submittedName>
        <fullName evidence="1">Uncharacterized protein</fullName>
    </submittedName>
</protein>
<name>A0A6S6VZH5_9PLEO</name>
<reference evidence="1" key="1">
    <citation type="submission" date="2021-02" db="EMBL/GenBank/DDBJ databases">
        <authorList>
            <person name="Syme A R."/>
            <person name="Syme A R."/>
            <person name="Moolhuijzen P."/>
        </authorList>
    </citation>
    <scope>NUCLEOTIDE SEQUENCE</scope>
    <source>
        <strain evidence="1">W1-1</strain>
    </source>
</reference>
<evidence type="ECO:0000313" key="2">
    <source>
        <dbReference type="Proteomes" id="UP000472372"/>
    </source>
</evidence>
<accession>A0A6S6VZH5</accession>
<gene>
    <name evidence="1" type="ORF">PTTW11_04430</name>
</gene>
<dbReference type="Proteomes" id="UP000472372">
    <property type="component" value="Chromosome 3"/>
</dbReference>
<organism evidence="1 2">
    <name type="scientific">Pyrenophora teres f. teres</name>
    <dbReference type="NCBI Taxonomy" id="97479"/>
    <lineage>
        <taxon>Eukaryota</taxon>
        <taxon>Fungi</taxon>
        <taxon>Dikarya</taxon>
        <taxon>Ascomycota</taxon>
        <taxon>Pezizomycotina</taxon>
        <taxon>Dothideomycetes</taxon>
        <taxon>Pleosporomycetidae</taxon>
        <taxon>Pleosporales</taxon>
        <taxon>Pleosporineae</taxon>
        <taxon>Pleosporaceae</taxon>
        <taxon>Pyrenophora</taxon>
    </lineage>
</organism>